<protein>
    <submittedName>
        <fullName evidence="1">Uncharacterized protein</fullName>
    </submittedName>
</protein>
<sequence>MQHRRGIFFISILNFNISFLNFFQRLSFCTLQDAINQRLNLFKFYTKNRKNYHIFPKLQFQLRNYETVF</sequence>
<dbReference type="Proteomes" id="UP000031473">
    <property type="component" value="Unassembled WGS sequence"/>
</dbReference>
<dbReference type="EMBL" id="JSYL01000010">
    <property type="protein sequence ID" value="KIA88132.1"/>
    <property type="molecule type" value="Genomic_DNA"/>
</dbReference>
<comment type="caution">
    <text evidence="1">The sequence shown here is derived from an EMBL/GenBank/DDBJ whole genome shotgun (WGS) entry which is preliminary data.</text>
</comment>
<evidence type="ECO:0000313" key="2">
    <source>
        <dbReference type="Proteomes" id="UP000031473"/>
    </source>
</evidence>
<proteinExistence type="predicted"/>
<evidence type="ECO:0000313" key="1">
    <source>
        <dbReference type="EMBL" id="KIA88132.1"/>
    </source>
</evidence>
<name>A0A0C1F4T0_9FLAO</name>
<keyword evidence="2" id="KW-1185">Reference proteome</keyword>
<gene>
    <name evidence="1" type="ORF">OA86_12330</name>
</gene>
<reference evidence="1 2" key="1">
    <citation type="submission" date="2014-10" db="EMBL/GenBank/DDBJ databases">
        <title>Kaistella jeonii genome.</title>
        <authorList>
            <person name="Clayton J.T."/>
            <person name="Newman J.D."/>
        </authorList>
    </citation>
    <scope>NUCLEOTIDE SEQUENCE [LARGE SCALE GENOMIC DNA]</scope>
    <source>
        <strain evidence="1 2">DSM 17048</strain>
    </source>
</reference>
<dbReference type="AlphaFoldDB" id="A0A0C1F4T0"/>
<accession>A0A0C1F4T0</accession>
<organism evidence="1 2">
    <name type="scientific">Kaistella jeonii</name>
    <dbReference type="NCBI Taxonomy" id="266749"/>
    <lineage>
        <taxon>Bacteria</taxon>
        <taxon>Pseudomonadati</taxon>
        <taxon>Bacteroidota</taxon>
        <taxon>Flavobacteriia</taxon>
        <taxon>Flavobacteriales</taxon>
        <taxon>Weeksellaceae</taxon>
        <taxon>Chryseobacterium group</taxon>
        <taxon>Kaistella</taxon>
    </lineage>
</organism>